<dbReference type="EMBL" id="CP080467">
    <property type="protein sequence ID" value="UNO50860.1"/>
    <property type="molecule type" value="Genomic_DNA"/>
</dbReference>
<keyword evidence="2" id="KW-0378">Hydrolase</keyword>
<dbReference type="RefSeq" id="WP_236613884.1">
    <property type="nucleotide sequence ID" value="NZ_AURB01000134.1"/>
</dbReference>
<keyword evidence="3" id="KW-1185">Reference proteome</keyword>
<dbReference type="KEGG" id="aaco:K1I37_11350"/>
<dbReference type="PANTHER" id="PTHR11614">
    <property type="entry name" value="PHOSPHOLIPASE-RELATED"/>
    <property type="match status" value="1"/>
</dbReference>
<dbReference type="SUPFAM" id="SSF53474">
    <property type="entry name" value="alpha/beta-Hydrolases"/>
    <property type="match status" value="1"/>
</dbReference>
<dbReference type="Proteomes" id="UP000829401">
    <property type="component" value="Chromosome"/>
</dbReference>
<name>A0A9E7CT62_ALIAG</name>
<dbReference type="InterPro" id="IPR051044">
    <property type="entry name" value="MAG_DAG_Lipase"/>
</dbReference>
<dbReference type="AlphaFoldDB" id="A0A9E7CT62"/>
<accession>A0A9E7CT62</accession>
<evidence type="ECO:0000259" key="1">
    <source>
        <dbReference type="Pfam" id="PF12146"/>
    </source>
</evidence>
<gene>
    <name evidence="2" type="ORF">K1I37_11350</name>
</gene>
<dbReference type="InterPro" id="IPR029058">
    <property type="entry name" value="AB_hydrolase_fold"/>
</dbReference>
<dbReference type="Pfam" id="PF12146">
    <property type="entry name" value="Hydrolase_4"/>
    <property type="match status" value="1"/>
</dbReference>
<feature type="domain" description="Serine aminopeptidase S33" evidence="1">
    <location>
        <begin position="25"/>
        <end position="286"/>
    </location>
</feature>
<dbReference type="GO" id="GO:0016787">
    <property type="term" value="F:hydrolase activity"/>
    <property type="evidence" value="ECO:0007669"/>
    <property type="project" value="UniProtKB-KW"/>
</dbReference>
<proteinExistence type="predicted"/>
<dbReference type="Gene3D" id="3.40.50.1820">
    <property type="entry name" value="alpha/beta hydrolase"/>
    <property type="match status" value="1"/>
</dbReference>
<dbReference type="InterPro" id="IPR022742">
    <property type="entry name" value="Hydrolase_4"/>
</dbReference>
<organism evidence="2 3">
    <name type="scientific">Alicyclobacillus acidoterrestris (strain ATCC 49025 / DSM 3922 / CIP 106132 / NCIMB 13137 / GD3B)</name>
    <dbReference type="NCBI Taxonomy" id="1356854"/>
    <lineage>
        <taxon>Bacteria</taxon>
        <taxon>Bacillati</taxon>
        <taxon>Bacillota</taxon>
        <taxon>Bacilli</taxon>
        <taxon>Bacillales</taxon>
        <taxon>Alicyclobacillaceae</taxon>
        <taxon>Alicyclobacillus</taxon>
    </lineage>
</organism>
<evidence type="ECO:0000313" key="2">
    <source>
        <dbReference type="EMBL" id="UNO50860.1"/>
    </source>
</evidence>
<reference evidence="3" key="1">
    <citation type="journal article" date="2022" name="G3 (Bethesda)">
        <title>Unveiling the complete genome sequence of Alicyclobacillus acidoterrestris DSM 3922T, a taint-producing strain.</title>
        <authorList>
            <person name="Leonardo I.C."/>
            <person name="Barreto Crespo M.T."/>
            <person name="Gaspar F.B."/>
        </authorList>
    </citation>
    <scope>NUCLEOTIDE SEQUENCE [LARGE SCALE GENOMIC DNA]</scope>
    <source>
        <strain evidence="3">DSM 3922</strain>
    </source>
</reference>
<sequence>MEKTTYQIGNRTLTGCCWMPEPHQSPVGVVVILHGMSEHILRYQTFAEQLAKAGYLVHGYNQRGHGSVDDESRGDLGENGFEQLIDDAHVVIKTVRQSTDRPVVLFAHSMGSFVAQGLLSQYPKSVDACILCGSNGPEGPILHLAKWLARRYARIHGRTATSVVLTWLIFGAYNRAFRPNRTNFDWLTRDEREVDLYLSDRDCGFSLTTASMYDMFRTLQQIHRPDRIRQIPLNLPIFIIAGEKDPVGHFGRGIKRLVQLYTKHGLEHVSYKLYPDARHELLHEQNREEVMRDILSWLAEHVPRLSNITQ</sequence>
<protein>
    <submittedName>
        <fullName evidence="2">Alpha/beta hydrolase</fullName>
    </submittedName>
</protein>
<evidence type="ECO:0000313" key="3">
    <source>
        <dbReference type="Proteomes" id="UP000829401"/>
    </source>
</evidence>